<proteinExistence type="predicted"/>
<reference evidence="1 2" key="1">
    <citation type="submission" date="2016-06" db="EMBL/GenBank/DDBJ databases">
        <authorList>
            <person name="Haines A.N."/>
            <person name="Council K.R."/>
        </authorList>
    </citation>
    <scope>NUCLEOTIDE SEQUENCE [LARGE SCALE GENOMIC DNA]</scope>
    <source>
        <strain evidence="1 2">SP158-29</strain>
    </source>
</reference>
<gene>
    <name evidence="1" type="ORF">A9Y57_01886</name>
</gene>
<dbReference type="AlphaFoldDB" id="A0A2I8AIR3"/>
<name>A0A2I8AIR3_9STRE</name>
<dbReference type="Proteomes" id="UP000217465">
    <property type="component" value="Unassembled WGS sequence"/>
</dbReference>
<organism evidence="1 2">
    <name type="scientific">Streptococcus parauberis</name>
    <dbReference type="NCBI Taxonomy" id="1348"/>
    <lineage>
        <taxon>Bacteria</taxon>
        <taxon>Bacillati</taxon>
        <taxon>Bacillota</taxon>
        <taxon>Bacilli</taxon>
        <taxon>Lactobacillales</taxon>
        <taxon>Streptococcaceae</taxon>
        <taxon>Streptococcus</taxon>
    </lineage>
</organism>
<accession>A0A2I8AIR3</accession>
<dbReference type="EMBL" id="NSGR01000010">
    <property type="protein sequence ID" value="PCH10597.1"/>
    <property type="molecule type" value="Genomic_DNA"/>
</dbReference>
<protein>
    <submittedName>
        <fullName evidence="1">Uncharacterized protein</fullName>
    </submittedName>
</protein>
<evidence type="ECO:0000313" key="2">
    <source>
        <dbReference type="Proteomes" id="UP000217465"/>
    </source>
</evidence>
<comment type="caution">
    <text evidence="1">The sequence shown here is derived from an EMBL/GenBank/DDBJ whole genome shotgun (WGS) entry which is preliminary data.</text>
</comment>
<sequence>MRFMSDQFEQIIVFVLIVGMFYGMYSAVKAKIWVTKNLGYDYYIRFNYPGKIINLQKDSILLKQIKIVANSKDLSSYSVQSKMNDKNLKNYLMKQYHLTDQQVVVQTEQFSGPLGMI</sequence>
<evidence type="ECO:0000313" key="1">
    <source>
        <dbReference type="EMBL" id="PCH10597.1"/>
    </source>
</evidence>